<dbReference type="Proteomes" id="UP000663869">
    <property type="component" value="Unassembled WGS sequence"/>
</dbReference>
<organism evidence="1 7">
    <name type="scientific">Rotaria socialis</name>
    <dbReference type="NCBI Taxonomy" id="392032"/>
    <lineage>
        <taxon>Eukaryota</taxon>
        <taxon>Metazoa</taxon>
        <taxon>Spiralia</taxon>
        <taxon>Gnathifera</taxon>
        <taxon>Rotifera</taxon>
        <taxon>Eurotatoria</taxon>
        <taxon>Bdelloidea</taxon>
        <taxon>Philodinida</taxon>
        <taxon>Philodinidae</taxon>
        <taxon>Rotaria</taxon>
    </lineage>
</organism>
<evidence type="ECO:0000313" key="2">
    <source>
        <dbReference type="EMBL" id="CAF3361923.1"/>
    </source>
</evidence>
<accession>A0A817URK5</accession>
<name>A0A817URK5_9BILA</name>
<evidence type="ECO:0000313" key="6">
    <source>
        <dbReference type="EMBL" id="CAF4517809.1"/>
    </source>
</evidence>
<sequence>MLLNTRLSPTLVGICDFNALKLRDHNTNINTRNYLSSKTPPPVSYRDLRTVVTNRIPSNIVILSKRSSSPLSSTTSILQQRKTDYEKKQKQPGFDVYRSLVRSISHCSIAAERDISNDEMNRLANSVTIDRVPLLPSTDFFYPHNLSKLSKHDTNSNHKRKSCSKKQINNESLASSCCEPVESVQPVSPDMLDRITTTTNRHDDENSDRMSTTTMQNMLTCTPRACIRKQLHVYVPQISF</sequence>
<dbReference type="Proteomes" id="UP000663848">
    <property type="component" value="Unassembled WGS sequence"/>
</dbReference>
<evidence type="ECO:0000313" key="5">
    <source>
        <dbReference type="EMBL" id="CAF4205537.1"/>
    </source>
</evidence>
<dbReference type="Proteomes" id="UP000663872">
    <property type="component" value="Unassembled WGS sequence"/>
</dbReference>
<evidence type="ECO:0000313" key="7">
    <source>
        <dbReference type="Proteomes" id="UP000663869"/>
    </source>
</evidence>
<evidence type="ECO:0000313" key="1">
    <source>
        <dbReference type="EMBL" id="CAF3330144.1"/>
    </source>
</evidence>
<comment type="caution">
    <text evidence="1">The sequence shown here is derived from an EMBL/GenBank/DDBJ whole genome shotgun (WGS) entry which is preliminary data.</text>
</comment>
<dbReference type="Proteomes" id="UP000663862">
    <property type="component" value="Unassembled WGS sequence"/>
</dbReference>
<gene>
    <name evidence="1" type="ORF">FME351_LOCUS2419</name>
    <name evidence="2" type="ORF">GRG538_LOCUS6516</name>
    <name evidence="4" type="ORF">HFQ381_LOCUS3356</name>
    <name evidence="3" type="ORF">LUA448_LOCUS30901</name>
    <name evidence="6" type="ORF">QYT958_LOCUS5970</name>
    <name evidence="5" type="ORF">TSG867_LOCUS368</name>
</gene>
<dbReference type="EMBL" id="CAJNYT010000653">
    <property type="protein sequence ID" value="CAF3361923.1"/>
    <property type="molecule type" value="Genomic_DNA"/>
</dbReference>
<protein>
    <submittedName>
        <fullName evidence="1">Uncharacterized protein</fullName>
    </submittedName>
</protein>
<dbReference type="Proteomes" id="UP000663851">
    <property type="component" value="Unassembled WGS sequence"/>
</dbReference>
<dbReference type="Proteomes" id="UP000663833">
    <property type="component" value="Unassembled WGS sequence"/>
</dbReference>
<dbReference type="EMBL" id="CAJOBO010000121">
    <property type="protein sequence ID" value="CAF4135075.1"/>
    <property type="molecule type" value="Genomic_DNA"/>
</dbReference>
<proteinExistence type="predicted"/>
<evidence type="ECO:0000313" key="4">
    <source>
        <dbReference type="EMBL" id="CAF4135075.1"/>
    </source>
</evidence>
<reference evidence="1" key="1">
    <citation type="submission" date="2021-02" db="EMBL/GenBank/DDBJ databases">
        <authorList>
            <person name="Nowell W R."/>
        </authorList>
    </citation>
    <scope>NUCLEOTIDE SEQUENCE</scope>
</reference>
<dbReference type="AlphaFoldDB" id="A0A817URK5"/>
<dbReference type="EMBL" id="CAJOBR010000510">
    <property type="protein sequence ID" value="CAF4517809.1"/>
    <property type="molecule type" value="Genomic_DNA"/>
</dbReference>
<evidence type="ECO:0000313" key="3">
    <source>
        <dbReference type="EMBL" id="CAF3610524.1"/>
    </source>
</evidence>
<dbReference type="EMBL" id="CAJNYU010000114">
    <property type="protein sequence ID" value="CAF3330144.1"/>
    <property type="molecule type" value="Genomic_DNA"/>
</dbReference>
<dbReference type="EMBL" id="CAJNYD010004597">
    <property type="protein sequence ID" value="CAF3610524.1"/>
    <property type="molecule type" value="Genomic_DNA"/>
</dbReference>
<dbReference type="EMBL" id="CAJOBQ010000007">
    <property type="protein sequence ID" value="CAF4205537.1"/>
    <property type="molecule type" value="Genomic_DNA"/>
</dbReference>